<dbReference type="InterPro" id="IPR043733">
    <property type="entry name" value="DUF5677"/>
</dbReference>
<protein>
    <submittedName>
        <fullName evidence="1">Uncharacterized protein</fullName>
    </submittedName>
</protein>
<proteinExistence type="predicted"/>
<gene>
    <name evidence="1" type="ORF">PKB_2060</name>
</gene>
<reference evidence="1 2" key="1">
    <citation type="submission" date="2013-03" db="EMBL/GenBank/DDBJ databases">
        <authorList>
            <person name="Linke B."/>
        </authorList>
    </citation>
    <scope>NUCLEOTIDE SEQUENCE [LARGE SCALE GENOMIC DNA]</scope>
    <source>
        <strain evidence="1 2">B13</strain>
    </source>
</reference>
<name>A0A024HFY0_PSEKB</name>
<dbReference type="AlphaFoldDB" id="A0A024HFY0"/>
<organism evidence="1 2">
    <name type="scientific">Pseudomonas knackmussii (strain DSM 6978 / CCUG 54928 / LMG 23759 / B13)</name>
    <dbReference type="NCBI Taxonomy" id="1301098"/>
    <lineage>
        <taxon>Bacteria</taxon>
        <taxon>Pseudomonadati</taxon>
        <taxon>Pseudomonadota</taxon>
        <taxon>Gammaproteobacteria</taxon>
        <taxon>Pseudomonadales</taxon>
        <taxon>Pseudomonadaceae</taxon>
        <taxon>Pseudomonas</taxon>
    </lineage>
</organism>
<dbReference type="OrthoDB" id="7057099at2"/>
<accession>A0A024HFY0</accession>
<reference evidence="1 2" key="2">
    <citation type="submission" date="2014-05" db="EMBL/GenBank/DDBJ databases">
        <title>Genome sequence of the 3-chlorobenzoate degrading bacterium Pseudomonas knackmussii B13 shows multiple evidence for horizontal gene transfer.</title>
        <authorList>
            <person name="Miyazaki R."/>
            <person name="Bertelli C."/>
            <person name="Falquet L."/>
            <person name="Robinson-Rechavi M."/>
            <person name="Gharib W."/>
            <person name="Roy S."/>
            <person name="Van der Meer J.R."/>
        </authorList>
    </citation>
    <scope>NUCLEOTIDE SEQUENCE [LARGE SCALE GENOMIC DNA]</scope>
    <source>
        <strain evidence="1 2">B13</strain>
    </source>
</reference>
<dbReference type="KEGG" id="pkc:PKB_2060"/>
<dbReference type="Proteomes" id="UP000025241">
    <property type="component" value="Chromosome I"/>
</dbReference>
<dbReference type="EMBL" id="HG322950">
    <property type="protein sequence ID" value="CDF83407.1"/>
    <property type="molecule type" value="Genomic_DNA"/>
</dbReference>
<dbReference type="Pfam" id="PF18928">
    <property type="entry name" value="DUF5677"/>
    <property type="match status" value="1"/>
</dbReference>
<keyword evidence="2" id="KW-1185">Reference proteome</keyword>
<evidence type="ECO:0000313" key="1">
    <source>
        <dbReference type="EMBL" id="CDF83407.1"/>
    </source>
</evidence>
<dbReference type="HOGENOM" id="CLU_936390_0_0_6"/>
<dbReference type="STRING" id="1301098.PKB_2060"/>
<evidence type="ECO:0000313" key="2">
    <source>
        <dbReference type="Proteomes" id="UP000025241"/>
    </source>
</evidence>
<dbReference type="RefSeq" id="WP_156958015.1">
    <property type="nucleotide sequence ID" value="NZ_HG322950.1"/>
</dbReference>
<dbReference type="eggNOG" id="ENOG50336R2">
    <property type="taxonomic scope" value="Bacteria"/>
</dbReference>
<sequence length="294" mass="33434">MKPITEAPIVNRIEVYPDRVREFSNENDFTGLSVELLIEVGSYVCIAASILPPPPHRWNRHEAVVVGHLVRLYKLISAMLDQTCQHRRETTFVFGRLAFECIVNTLFLMKNDKPEVTASYIEYSMRHEKRLRDRILRNVEARGGETLHIEQRMLHSIESSAKQSGVDLDSINPPSNWGGKNLFEKAKDVGLEEAYLGAFAGPSHSVHGNWQDLLEYHLDSDEEGYSAELSWHRPRPQLLTTLALLTVETLHVFFSDIMGTSGKKLAEEMPDLRERIGLLVHLHEEFLARGANPA</sequence>